<dbReference type="SUPFAM" id="SSF48452">
    <property type="entry name" value="TPR-like"/>
    <property type="match status" value="1"/>
</dbReference>
<accession>A0A413N8A5</accession>
<comment type="similarity">
    <text evidence="2">Belongs to the SusD family.</text>
</comment>
<dbReference type="Proteomes" id="UP000283732">
    <property type="component" value="Unassembled WGS sequence"/>
</dbReference>
<evidence type="ECO:0000256" key="4">
    <source>
        <dbReference type="ARBA" id="ARBA00023136"/>
    </source>
</evidence>
<evidence type="ECO:0000256" key="5">
    <source>
        <dbReference type="ARBA" id="ARBA00023237"/>
    </source>
</evidence>
<evidence type="ECO:0000313" key="13">
    <source>
        <dbReference type="Proteomes" id="UP000285173"/>
    </source>
</evidence>
<evidence type="ECO:0000313" key="11">
    <source>
        <dbReference type="Proteomes" id="UP000261088"/>
    </source>
</evidence>
<gene>
    <name evidence="10" type="ORF">DW191_16415</name>
    <name evidence="9" type="ORF">DW986_15815</name>
    <name evidence="8" type="ORF">DXB61_11350</name>
</gene>
<comment type="subcellular location">
    <subcellularLocation>
        <location evidence="1">Cell outer membrane</location>
    </subcellularLocation>
</comment>
<dbReference type="Gene3D" id="1.25.40.390">
    <property type="match status" value="1"/>
</dbReference>
<reference evidence="11 12" key="1">
    <citation type="submission" date="2018-08" db="EMBL/GenBank/DDBJ databases">
        <title>A genome reference for cultivated species of the human gut microbiota.</title>
        <authorList>
            <person name="Zou Y."/>
            <person name="Xue W."/>
            <person name="Luo G."/>
        </authorList>
    </citation>
    <scope>NUCLEOTIDE SEQUENCE [LARGE SCALE GENOMIC DNA]</scope>
    <source>
        <strain evidence="10 12">AM16-50</strain>
        <strain evidence="9 13">AM50-15</strain>
        <strain evidence="8 11">OM05-11AA</strain>
    </source>
</reference>
<evidence type="ECO:0000256" key="1">
    <source>
        <dbReference type="ARBA" id="ARBA00004442"/>
    </source>
</evidence>
<evidence type="ECO:0000259" key="6">
    <source>
        <dbReference type="Pfam" id="PF07980"/>
    </source>
</evidence>
<protein>
    <submittedName>
        <fullName evidence="9">RagB/SusD family nutrient uptake outer membrane protein</fullName>
    </submittedName>
</protein>
<feature type="domain" description="SusD-like N-terminal" evidence="7">
    <location>
        <begin position="41"/>
        <end position="207"/>
    </location>
</feature>
<evidence type="ECO:0000313" key="12">
    <source>
        <dbReference type="Proteomes" id="UP000283732"/>
    </source>
</evidence>
<keyword evidence="4" id="KW-0472">Membrane</keyword>
<evidence type="ECO:0000256" key="3">
    <source>
        <dbReference type="ARBA" id="ARBA00022729"/>
    </source>
</evidence>
<dbReference type="EMBL" id="QRKC01000009">
    <property type="protein sequence ID" value="RHH75021.1"/>
    <property type="molecule type" value="Genomic_DNA"/>
</dbReference>
<evidence type="ECO:0000313" key="9">
    <source>
        <dbReference type="EMBL" id="RGZ44761.1"/>
    </source>
</evidence>
<feature type="domain" description="RagB/SusD" evidence="6">
    <location>
        <begin position="298"/>
        <end position="594"/>
    </location>
</feature>
<proteinExistence type="inferred from homology"/>
<dbReference type="EMBL" id="QSEF01000025">
    <property type="protein sequence ID" value="RGZ44761.1"/>
    <property type="molecule type" value="Genomic_DNA"/>
</dbReference>
<dbReference type="InterPro" id="IPR011990">
    <property type="entry name" value="TPR-like_helical_dom_sf"/>
</dbReference>
<comment type="caution">
    <text evidence="9">The sequence shown here is derived from an EMBL/GenBank/DDBJ whole genome shotgun (WGS) entry which is preliminary data.</text>
</comment>
<dbReference type="EMBL" id="QSUP01000012">
    <property type="protein sequence ID" value="RGN51107.1"/>
    <property type="molecule type" value="Genomic_DNA"/>
</dbReference>
<keyword evidence="5" id="KW-0998">Cell outer membrane</keyword>
<evidence type="ECO:0000256" key="2">
    <source>
        <dbReference type="ARBA" id="ARBA00006275"/>
    </source>
</evidence>
<dbReference type="RefSeq" id="WP_122122223.1">
    <property type="nucleotide sequence ID" value="NZ_JADMVT010000016.1"/>
</dbReference>
<dbReference type="AlphaFoldDB" id="A0A413N8A5"/>
<dbReference type="Pfam" id="PF07980">
    <property type="entry name" value="SusD_RagB"/>
    <property type="match status" value="1"/>
</dbReference>
<sequence length="596" mass="68277">MIKSNIKIWMFGCIGLLGLNGCNDSFLERYPETSITEDGFFNNASDLEAYTNGLYGNITSGYTDVPSDNMIYTESQNIYSMMRGEVNPDNQSTWDWEKIRDVNFLLSRAGKAQGDTTEINHYVGLARMFRAKLYYDKVLSYSDVPWYSRDLQTTDKDLLYKTQDPRSLVVDSIMADLEFAVNNMTDGTSRTRWFKNGALAMQARIALAEGCWRKYHPELNLNDSERFLRIVIDACQKIMDSGMYELATAKSGDIDAYEALFCSQDLSNNKEMIIYEDYDKSLGRTHNAGGALFDFNSSMSRDLMEDYLVVEDGKTKRFQDVPGYATKKFTEVFENRDPRMRQTFMTPGFVRADKVDPYRPKLTMGGYPQVKFSPRMAEQMTWNNSYTDLPLIRYAEILLMYAEAKAELGELKQDDVDRTINLLRDRVGMPHASLSDWLSNIDPVQANRYSNVSSSQKGAVYEIRRERRIELACEGFRYGDLRRWGCGKLLANVPEGVYLEPGYLDVTGDGQPDYAIVATKADADAIPQADKDKYNLQVEILEGNTYSLTNGNKGYVRMISQVGRWTFVEPKYYYTPIATEDLIYNPNLIQNKYWAE</sequence>
<keyword evidence="3" id="KW-0732">Signal</keyword>
<evidence type="ECO:0000313" key="10">
    <source>
        <dbReference type="EMBL" id="RHH75021.1"/>
    </source>
</evidence>
<evidence type="ECO:0000313" key="8">
    <source>
        <dbReference type="EMBL" id="RGN51107.1"/>
    </source>
</evidence>
<dbReference type="Proteomes" id="UP000261088">
    <property type="component" value="Unassembled WGS sequence"/>
</dbReference>
<dbReference type="Pfam" id="PF14322">
    <property type="entry name" value="SusD-like_3"/>
    <property type="match status" value="1"/>
</dbReference>
<dbReference type="Proteomes" id="UP000285173">
    <property type="component" value="Unassembled WGS sequence"/>
</dbReference>
<dbReference type="InterPro" id="IPR012944">
    <property type="entry name" value="SusD_RagB_dom"/>
</dbReference>
<dbReference type="GO" id="GO:0009279">
    <property type="term" value="C:cell outer membrane"/>
    <property type="evidence" value="ECO:0007669"/>
    <property type="project" value="UniProtKB-SubCell"/>
</dbReference>
<name>A0A413N8A5_9BACT</name>
<organism evidence="9 13">
    <name type="scientific">Parabacteroides merdae</name>
    <dbReference type="NCBI Taxonomy" id="46503"/>
    <lineage>
        <taxon>Bacteria</taxon>
        <taxon>Pseudomonadati</taxon>
        <taxon>Bacteroidota</taxon>
        <taxon>Bacteroidia</taxon>
        <taxon>Bacteroidales</taxon>
        <taxon>Tannerellaceae</taxon>
        <taxon>Parabacteroides</taxon>
    </lineage>
</organism>
<evidence type="ECO:0000259" key="7">
    <source>
        <dbReference type="Pfam" id="PF14322"/>
    </source>
</evidence>
<dbReference type="InterPro" id="IPR033985">
    <property type="entry name" value="SusD-like_N"/>
</dbReference>